<dbReference type="PANTHER" id="PTHR33406:SF6">
    <property type="entry name" value="MEMBRANE PROTEIN YDGH-RELATED"/>
    <property type="match status" value="1"/>
</dbReference>
<evidence type="ECO:0000256" key="5">
    <source>
        <dbReference type="ARBA" id="ARBA00022989"/>
    </source>
</evidence>
<dbReference type="Gene3D" id="1.20.1640.10">
    <property type="entry name" value="Multidrug efflux transporter AcrB transmembrane domain"/>
    <property type="match status" value="2"/>
</dbReference>
<keyword evidence="4 7" id="KW-0812">Transmembrane</keyword>
<keyword evidence="5 7" id="KW-1133">Transmembrane helix</keyword>
<feature type="transmembrane region" description="Helical" evidence="7">
    <location>
        <begin position="548"/>
        <end position="566"/>
    </location>
</feature>
<comment type="similarity">
    <text evidence="2">Belongs to the resistance-nodulation-cell division (RND) (TC 2.A.6) family. MmpL subfamily.</text>
</comment>
<keyword evidence="3" id="KW-1003">Cell membrane</keyword>
<dbReference type="SUPFAM" id="SSF82866">
    <property type="entry name" value="Multidrug efflux transporter AcrB transmembrane domain"/>
    <property type="match status" value="2"/>
</dbReference>
<feature type="transmembrane region" description="Helical" evidence="7">
    <location>
        <begin position="321"/>
        <end position="344"/>
    </location>
</feature>
<evidence type="ECO:0000256" key="3">
    <source>
        <dbReference type="ARBA" id="ARBA00022475"/>
    </source>
</evidence>
<dbReference type="PANTHER" id="PTHR33406">
    <property type="entry name" value="MEMBRANE PROTEIN MJ1562-RELATED"/>
    <property type="match status" value="1"/>
</dbReference>
<feature type="transmembrane region" description="Helical" evidence="7">
    <location>
        <begin position="647"/>
        <end position="670"/>
    </location>
</feature>
<evidence type="ECO:0000256" key="2">
    <source>
        <dbReference type="ARBA" id="ARBA00010157"/>
    </source>
</evidence>
<organism evidence="9 10">
    <name type="scientific">Peribacillus faecalis</name>
    <dbReference type="NCBI Taxonomy" id="2772559"/>
    <lineage>
        <taxon>Bacteria</taxon>
        <taxon>Bacillati</taxon>
        <taxon>Bacillota</taxon>
        <taxon>Bacilli</taxon>
        <taxon>Bacillales</taxon>
        <taxon>Bacillaceae</taxon>
        <taxon>Peribacillus</taxon>
    </lineage>
</organism>
<feature type="domain" description="SSD" evidence="8">
    <location>
        <begin position="573"/>
        <end position="704"/>
    </location>
</feature>
<feature type="transmembrane region" description="Helical" evidence="7">
    <location>
        <begin position="288"/>
        <end position="309"/>
    </location>
</feature>
<keyword evidence="10" id="KW-1185">Reference proteome</keyword>
<proteinExistence type="inferred from homology"/>
<feature type="transmembrane region" description="Helical" evidence="7">
    <location>
        <begin position="607"/>
        <end position="626"/>
    </location>
</feature>
<dbReference type="Pfam" id="PF03176">
    <property type="entry name" value="MMPL"/>
    <property type="match status" value="2"/>
</dbReference>
<evidence type="ECO:0000313" key="9">
    <source>
        <dbReference type="EMBL" id="MBD3108238.1"/>
    </source>
</evidence>
<feature type="transmembrane region" description="Helical" evidence="7">
    <location>
        <begin position="573"/>
        <end position="595"/>
    </location>
</feature>
<dbReference type="InterPro" id="IPR050545">
    <property type="entry name" value="Mycobact_MmpL"/>
</dbReference>
<feature type="transmembrane region" description="Helical" evidence="7">
    <location>
        <begin position="379"/>
        <end position="402"/>
    </location>
</feature>
<dbReference type="Proteomes" id="UP000602076">
    <property type="component" value="Unassembled WGS sequence"/>
</dbReference>
<dbReference type="GO" id="GO:0005886">
    <property type="term" value="C:plasma membrane"/>
    <property type="evidence" value="ECO:0007669"/>
    <property type="project" value="UniProtKB-SubCell"/>
</dbReference>
<dbReference type="PROSITE" id="PS50156">
    <property type="entry name" value="SSD"/>
    <property type="match status" value="1"/>
</dbReference>
<evidence type="ECO:0000256" key="6">
    <source>
        <dbReference type="ARBA" id="ARBA00023136"/>
    </source>
</evidence>
<dbReference type="AlphaFoldDB" id="A0A927CV93"/>
<keyword evidence="6 7" id="KW-0472">Membrane</keyword>
<protein>
    <submittedName>
        <fullName evidence="9">MMPL family transporter</fullName>
    </submittedName>
</protein>
<dbReference type="InterPro" id="IPR004869">
    <property type="entry name" value="MMPL_dom"/>
</dbReference>
<gene>
    <name evidence="9" type="ORF">IEO70_07645</name>
</gene>
<evidence type="ECO:0000256" key="4">
    <source>
        <dbReference type="ARBA" id="ARBA00022692"/>
    </source>
</evidence>
<evidence type="ECO:0000256" key="7">
    <source>
        <dbReference type="SAM" id="Phobius"/>
    </source>
</evidence>
<evidence type="ECO:0000313" key="10">
    <source>
        <dbReference type="Proteomes" id="UP000602076"/>
    </source>
</evidence>
<dbReference type="RefSeq" id="WP_190997784.1">
    <property type="nucleotide sequence ID" value="NZ_JACXSI010000015.1"/>
</dbReference>
<feature type="transmembrane region" description="Helical" evidence="7">
    <location>
        <begin position="188"/>
        <end position="206"/>
    </location>
</feature>
<evidence type="ECO:0000256" key="1">
    <source>
        <dbReference type="ARBA" id="ARBA00004651"/>
    </source>
</evidence>
<feature type="transmembrane region" description="Helical" evidence="7">
    <location>
        <begin position="676"/>
        <end position="706"/>
    </location>
</feature>
<feature type="transmembrane region" description="Helical" evidence="7">
    <location>
        <begin position="213"/>
        <end position="239"/>
    </location>
</feature>
<accession>A0A927CV93</accession>
<comment type="caution">
    <text evidence="9">The sequence shown here is derived from an EMBL/GenBank/DDBJ whole genome shotgun (WGS) entry which is preliminary data.</text>
</comment>
<feature type="transmembrane region" description="Helical" evidence="7">
    <location>
        <begin position="245"/>
        <end position="267"/>
    </location>
</feature>
<reference evidence="9" key="1">
    <citation type="submission" date="2020-09" db="EMBL/GenBank/DDBJ databases">
        <title>Bacillus faecalis sp. nov., a moderately halophilic bacterium isolated from cow faeces.</title>
        <authorList>
            <person name="Jiang L."/>
            <person name="Lee J."/>
        </authorList>
    </citation>
    <scope>NUCLEOTIDE SEQUENCE</scope>
    <source>
        <strain evidence="9">AGMB 02131</strain>
    </source>
</reference>
<evidence type="ECO:0000259" key="8">
    <source>
        <dbReference type="PROSITE" id="PS50156"/>
    </source>
</evidence>
<name>A0A927CV93_9BACI</name>
<sequence>MFQFIARLFSSKQGVAITLSLWIVLTIALSFLAPSSQNEKSAKEGSGLPDSSLYEQAQTIIDENFSNDEGTPAILVFTSENTLTDSELASIAKVSKAVAEAKIAHVQEVLPLDQLPPQIIQSFISEDGTSITIPIMIEPNIETEEITKALESIEEQAANNASDTLIFKMTGPAAIASDSVKLFEQADVVLILATVALILVLLIVIYRSPLLAIIPLLACGIVYLVVDRVLGLAGAAGLFLDAQTLSIMAILLFAAITDYSLFIFSRFREELKTGQDKFTSMKKAMSKVGEPIFFSGATIIVAVLMLFFASDAAYRNFAPVFAIAVFIIGIGGLTLVPALFTLFGKAAFWPFVPKPGDEAKSSSKVWSKLGKFVTTYPRIIIAAVTIIMIAFSINIANIQYSFNILKSFPEDMESREGFEILESKYSPGSLAPTTVLLSSETELQNEKIAAVITELEKQPGIESISPNSDAIMQNSSSILSKDGKAAQLQITLIDDPYSLEAIETIQRLQDDSEDILQGAGVEEELSVFYSGETALQADLQRANDRDTLLVVVLVTILITIMLGLLTRSLVAPLYMMGTILLSFFSALGLGMLILEGLFGIEAMSSRIPLYTFVFLVALGVDYNIMLVSRIKEEIGHFSIKEAVERGVSFTGGVISSAGLILAATFAVLTTQPIMELFIFGFIVALGVMIDTFIVRSMLVPAIIVVLGKWSFWPLKKEKMKQLN</sequence>
<comment type="subcellular location">
    <subcellularLocation>
        <location evidence="1">Cell membrane</location>
        <topology evidence="1">Multi-pass membrane protein</topology>
    </subcellularLocation>
</comment>
<dbReference type="InterPro" id="IPR000731">
    <property type="entry name" value="SSD"/>
</dbReference>
<dbReference type="EMBL" id="JACXSI010000015">
    <property type="protein sequence ID" value="MBD3108238.1"/>
    <property type="molecule type" value="Genomic_DNA"/>
</dbReference>